<evidence type="ECO:0000256" key="1">
    <source>
        <dbReference type="ARBA" id="ARBA00004406"/>
    </source>
</evidence>
<evidence type="ECO:0000313" key="14">
    <source>
        <dbReference type="WBParaSite" id="MhA1_Contig147.frz3.gene15"/>
    </source>
</evidence>
<keyword evidence="5" id="KW-0813">Transport</keyword>
<feature type="compositionally biased region" description="Low complexity" evidence="12">
    <location>
        <begin position="259"/>
        <end position="276"/>
    </location>
</feature>
<evidence type="ECO:0000256" key="4">
    <source>
        <dbReference type="ARBA" id="ARBA00018070"/>
    </source>
</evidence>
<dbReference type="PANTHER" id="PTHR13190">
    <property type="entry name" value="AUTOPHAGY-RELATED 2, ISOFORM A"/>
    <property type="match status" value="1"/>
</dbReference>
<dbReference type="Proteomes" id="UP000095281">
    <property type="component" value="Unplaced"/>
</dbReference>
<protein>
    <recommendedName>
        <fullName evidence="4">Autophagy-related protein 2</fullName>
    </recommendedName>
</protein>
<feature type="region of interest" description="Disordered" evidence="12">
    <location>
        <begin position="246"/>
        <end position="294"/>
    </location>
</feature>
<evidence type="ECO:0000256" key="12">
    <source>
        <dbReference type="SAM" id="MobiDB-lite"/>
    </source>
</evidence>
<evidence type="ECO:0000256" key="9">
    <source>
        <dbReference type="ARBA" id="ARBA00023136"/>
    </source>
</evidence>
<keyword evidence="8" id="KW-0445">Lipid transport</keyword>
<keyword evidence="6" id="KW-0256">Endoplasmic reticulum</keyword>
<dbReference type="PANTHER" id="PTHR13190:SF1">
    <property type="entry name" value="AUTOPHAGY-RELATED 2, ISOFORM A"/>
    <property type="match status" value="1"/>
</dbReference>
<comment type="subcellular location">
    <subcellularLocation>
        <location evidence="1">Endoplasmic reticulum membrane</location>
        <topology evidence="1">Peripheral membrane protein</topology>
    </subcellularLocation>
    <subcellularLocation>
        <location evidence="2">Preautophagosomal structure membrane</location>
        <topology evidence="2">Peripheral membrane protein</topology>
    </subcellularLocation>
</comment>
<evidence type="ECO:0000256" key="7">
    <source>
        <dbReference type="ARBA" id="ARBA00023006"/>
    </source>
</evidence>
<comment type="catalytic activity">
    <reaction evidence="11">
        <text>a 1,2-diacyl-sn-glycero-3-phosphoethanolamine(in) = a 1,2-diacyl-sn-glycero-3-phosphoethanolamine(out)</text>
        <dbReference type="Rhea" id="RHEA:38895"/>
        <dbReference type="ChEBI" id="CHEBI:64612"/>
    </reaction>
</comment>
<dbReference type="GO" id="GO:0043495">
    <property type="term" value="F:protein-membrane adaptor activity"/>
    <property type="evidence" value="ECO:0007669"/>
    <property type="project" value="TreeGrafter"/>
</dbReference>
<dbReference type="Pfam" id="PF13329">
    <property type="entry name" value="ATG2_CAD"/>
    <property type="match status" value="1"/>
</dbReference>
<dbReference type="GO" id="GO:0061908">
    <property type="term" value="C:phagophore"/>
    <property type="evidence" value="ECO:0007669"/>
    <property type="project" value="TreeGrafter"/>
</dbReference>
<evidence type="ECO:0000256" key="11">
    <source>
        <dbReference type="ARBA" id="ARBA00024615"/>
    </source>
</evidence>
<evidence type="ECO:0000256" key="10">
    <source>
        <dbReference type="ARBA" id="ARBA00024479"/>
    </source>
</evidence>
<dbReference type="GO" id="GO:0000045">
    <property type="term" value="P:autophagosome assembly"/>
    <property type="evidence" value="ECO:0007669"/>
    <property type="project" value="TreeGrafter"/>
</dbReference>
<dbReference type="GO" id="GO:0061709">
    <property type="term" value="P:reticulophagy"/>
    <property type="evidence" value="ECO:0007669"/>
    <property type="project" value="TreeGrafter"/>
</dbReference>
<dbReference type="WBParaSite" id="MhA1_Contig147.frz3.gene15">
    <property type="protein sequence ID" value="MhA1_Contig147.frz3.gene15"/>
    <property type="gene ID" value="MhA1_Contig147.frz3.gene15"/>
</dbReference>
<evidence type="ECO:0000256" key="8">
    <source>
        <dbReference type="ARBA" id="ARBA00023055"/>
    </source>
</evidence>
<evidence type="ECO:0000256" key="5">
    <source>
        <dbReference type="ARBA" id="ARBA00022448"/>
    </source>
</evidence>
<dbReference type="GO" id="GO:0006869">
    <property type="term" value="P:lipid transport"/>
    <property type="evidence" value="ECO:0007669"/>
    <property type="project" value="UniProtKB-KW"/>
</dbReference>
<name>A0A1I8B5M7_MELHA</name>
<comment type="similarity">
    <text evidence="3">Belongs to the ATG2 family.</text>
</comment>
<dbReference type="OMA" id="TARTIYH"/>
<evidence type="ECO:0000313" key="13">
    <source>
        <dbReference type="Proteomes" id="UP000095281"/>
    </source>
</evidence>
<evidence type="ECO:0000256" key="2">
    <source>
        <dbReference type="ARBA" id="ARBA00004623"/>
    </source>
</evidence>
<evidence type="ECO:0000256" key="6">
    <source>
        <dbReference type="ARBA" id="ARBA00022824"/>
    </source>
</evidence>
<keyword evidence="9" id="KW-0472">Membrane</keyword>
<dbReference type="GO" id="GO:0005789">
    <property type="term" value="C:endoplasmic reticulum membrane"/>
    <property type="evidence" value="ECO:0007669"/>
    <property type="project" value="UniProtKB-SubCell"/>
</dbReference>
<organism evidence="13 14">
    <name type="scientific">Meloidogyne hapla</name>
    <name type="common">Root-knot nematode worm</name>
    <dbReference type="NCBI Taxonomy" id="6305"/>
    <lineage>
        <taxon>Eukaryota</taxon>
        <taxon>Metazoa</taxon>
        <taxon>Ecdysozoa</taxon>
        <taxon>Nematoda</taxon>
        <taxon>Chromadorea</taxon>
        <taxon>Rhabditida</taxon>
        <taxon>Tylenchina</taxon>
        <taxon>Tylenchomorpha</taxon>
        <taxon>Tylenchoidea</taxon>
        <taxon>Meloidogynidae</taxon>
        <taxon>Meloidogyninae</taxon>
        <taxon>Meloidogyne</taxon>
    </lineage>
</organism>
<proteinExistence type="inferred from homology"/>
<dbReference type="InterPro" id="IPR026849">
    <property type="entry name" value="ATG2"/>
</dbReference>
<keyword evidence="7" id="KW-0072">Autophagy</keyword>
<dbReference type="GO" id="GO:0034727">
    <property type="term" value="P:piecemeal microautophagy of the nucleus"/>
    <property type="evidence" value="ECO:0007669"/>
    <property type="project" value="TreeGrafter"/>
</dbReference>
<feature type="compositionally biased region" description="Polar residues" evidence="12">
    <location>
        <begin position="246"/>
        <end position="258"/>
    </location>
</feature>
<evidence type="ECO:0000256" key="3">
    <source>
        <dbReference type="ARBA" id="ARBA00009714"/>
    </source>
</evidence>
<dbReference type="GO" id="GO:0061723">
    <property type="term" value="P:glycophagy"/>
    <property type="evidence" value="ECO:0007669"/>
    <property type="project" value="TreeGrafter"/>
</dbReference>
<comment type="catalytic activity">
    <reaction evidence="10">
        <text>a 1,2-diacyl-sn-glycero-3-phospho-L-serine(in) = a 1,2-diacyl-sn-glycero-3-phospho-L-serine(out)</text>
        <dbReference type="Rhea" id="RHEA:38663"/>
        <dbReference type="ChEBI" id="CHEBI:57262"/>
    </reaction>
</comment>
<reference evidence="14" key="1">
    <citation type="submission" date="2016-11" db="UniProtKB">
        <authorList>
            <consortium name="WormBaseParasite"/>
        </authorList>
    </citation>
    <scope>IDENTIFICATION</scope>
</reference>
<sequence>MDYEAKHIRTDQQQSAFLSLLLGMTNMKKAELILKEIHIEKGFLGARKCIQFVVDEWKNDIIDKQLRNLVGGVAMINAVVLLEYQRVDGQLSRGIQKGTTSFGLNAASAAIDATQRMMGFVHNVAEFTYDILNPTPNSCSCQANFAYHNTDHHPKTPGDLREGFSLACNTVKKGLSDTAQTLQTAAEQDRARGGWGVGILRHVAPTAVRPIVIATKATVHMLGGLKNQLKPEEHREEMRKWRRNSIRISTGEQLQRQLSAPSISSNSSGSSLTHISYNIPQTSSSTQMNWQKRK</sequence>
<feature type="compositionally biased region" description="Polar residues" evidence="12">
    <location>
        <begin position="278"/>
        <end position="294"/>
    </location>
</feature>
<dbReference type="GO" id="GO:0034045">
    <property type="term" value="C:phagophore assembly site membrane"/>
    <property type="evidence" value="ECO:0007669"/>
    <property type="project" value="UniProtKB-SubCell"/>
</dbReference>
<dbReference type="GO" id="GO:0000422">
    <property type="term" value="P:autophagy of mitochondrion"/>
    <property type="evidence" value="ECO:0007669"/>
    <property type="project" value="TreeGrafter"/>
</dbReference>
<dbReference type="GO" id="GO:0032266">
    <property type="term" value="F:phosphatidylinositol-3-phosphate binding"/>
    <property type="evidence" value="ECO:0007669"/>
    <property type="project" value="TreeGrafter"/>
</dbReference>
<keyword evidence="13" id="KW-1185">Reference proteome</keyword>
<accession>A0A1I8B5M7</accession>
<dbReference type="AlphaFoldDB" id="A0A1I8B5M7"/>